<evidence type="ECO:0000256" key="6">
    <source>
        <dbReference type="ARBA" id="ARBA00022692"/>
    </source>
</evidence>
<dbReference type="EMBL" id="CAADFO010000012">
    <property type="protein sequence ID" value="VFK25283.1"/>
    <property type="molecule type" value="Genomic_DNA"/>
</dbReference>
<keyword evidence="9" id="KW-0472">Membrane</keyword>
<dbReference type="InterPro" id="IPR003594">
    <property type="entry name" value="HATPase_dom"/>
</dbReference>
<evidence type="ECO:0000256" key="4">
    <source>
        <dbReference type="ARBA" id="ARBA00022475"/>
    </source>
</evidence>
<evidence type="ECO:0000256" key="2">
    <source>
        <dbReference type="ARBA" id="ARBA00004651"/>
    </source>
</evidence>
<evidence type="ECO:0000256" key="8">
    <source>
        <dbReference type="ARBA" id="ARBA00022989"/>
    </source>
</evidence>
<dbReference type="SUPFAM" id="SSF55874">
    <property type="entry name" value="ATPase domain of HSP90 chaperone/DNA topoisomerase II/histidine kinase"/>
    <property type="match status" value="1"/>
</dbReference>
<dbReference type="InterPro" id="IPR029016">
    <property type="entry name" value="GAF-like_dom_sf"/>
</dbReference>
<evidence type="ECO:0000256" key="5">
    <source>
        <dbReference type="ARBA" id="ARBA00022679"/>
    </source>
</evidence>
<dbReference type="Gene3D" id="3.30.450.40">
    <property type="match status" value="1"/>
</dbReference>
<dbReference type="InterPro" id="IPR050351">
    <property type="entry name" value="BphY/WalK/GraS-like"/>
</dbReference>
<reference evidence="11" key="1">
    <citation type="submission" date="2019-02" db="EMBL/GenBank/DDBJ databases">
        <authorList>
            <person name="Gruber-Vodicka R. H."/>
            <person name="Seah K. B. B."/>
        </authorList>
    </citation>
    <scope>NUCLEOTIDE SEQUENCE</scope>
    <source>
        <strain evidence="11">BECK_BZ197</strain>
    </source>
</reference>
<evidence type="ECO:0000313" key="11">
    <source>
        <dbReference type="EMBL" id="VFK25283.1"/>
    </source>
</evidence>
<dbReference type="SMART" id="SM00387">
    <property type="entry name" value="HATPase_c"/>
    <property type="match status" value="1"/>
</dbReference>
<dbReference type="GO" id="GO:0004721">
    <property type="term" value="F:phosphoprotein phosphatase activity"/>
    <property type="evidence" value="ECO:0007669"/>
    <property type="project" value="TreeGrafter"/>
</dbReference>
<keyword evidence="8" id="KW-1133">Transmembrane helix</keyword>
<dbReference type="PANTHER" id="PTHR45453">
    <property type="entry name" value="PHOSPHATE REGULON SENSOR PROTEIN PHOR"/>
    <property type="match status" value="1"/>
</dbReference>
<feature type="domain" description="Histidine kinase/HSP90-like ATPase" evidence="10">
    <location>
        <begin position="988"/>
        <end position="1106"/>
    </location>
</feature>
<dbReference type="PANTHER" id="PTHR45453:SF2">
    <property type="entry name" value="HISTIDINE KINASE"/>
    <property type="match status" value="1"/>
</dbReference>
<dbReference type="Pfam" id="PF02518">
    <property type="entry name" value="HATPase_c"/>
    <property type="match status" value="1"/>
</dbReference>
<accession>A0A450X7Q5</accession>
<keyword evidence="4" id="KW-1003">Cell membrane</keyword>
<dbReference type="AlphaFoldDB" id="A0A450X7Q5"/>
<dbReference type="SUPFAM" id="SSF55781">
    <property type="entry name" value="GAF domain-like"/>
    <property type="match status" value="1"/>
</dbReference>
<keyword evidence="5" id="KW-0808">Transferase</keyword>
<comment type="catalytic activity">
    <reaction evidence="1">
        <text>ATP + protein L-histidine = ADP + protein N-phospho-L-histidine.</text>
        <dbReference type="EC" id="2.7.13.3"/>
    </reaction>
</comment>
<gene>
    <name evidence="11" type="ORF">BECKMB1821G_GA0114241_101223</name>
</gene>
<proteinExistence type="predicted"/>
<dbReference type="Gene3D" id="3.30.565.10">
    <property type="entry name" value="Histidine kinase-like ATPase, C-terminal domain"/>
    <property type="match status" value="1"/>
</dbReference>
<evidence type="ECO:0000256" key="1">
    <source>
        <dbReference type="ARBA" id="ARBA00000085"/>
    </source>
</evidence>
<comment type="subcellular location">
    <subcellularLocation>
        <location evidence="2">Cell membrane</location>
        <topology evidence="2">Multi-pass membrane protein</topology>
    </subcellularLocation>
</comment>
<dbReference type="GO" id="GO:0000155">
    <property type="term" value="F:phosphorelay sensor kinase activity"/>
    <property type="evidence" value="ECO:0007669"/>
    <property type="project" value="TreeGrafter"/>
</dbReference>
<name>A0A450X7Q5_9GAMM</name>
<dbReference type="GO" id="GO:0016036">
    <property type="term" value="P:cellular response to phosphate starvation"/>
    <property type="evidence" value="ECO:0007669"/>
    <property type="project" value="TreeGrafter"/>
</dbReference>
<evidence type="ECO:0000259" key="10">
    <source>
        <dbReference type="SMART" id="SM00387"/>
    </source>
</evidence>
<keyword evidence="7 11" id="KW-0418">Kinase</keyword>
<evidence type="ECO:0000256" key="9">
    <source>
        <dbReference type="ARBA" id="ARBA00023136"/>
    </source>
</evidence>
<evidence type="ECO:0000256" key="7">
    <source>
        <dbReference type="ARBA" id="ARBA00022777"/>
    </source>
</evidence>
<dbReference type="InterPro" id="IPR036890">
    <property type="entry name" value="HATPase_C_sf"/>
</dbReference>
<organism evidence="11">
    <name type="scientific">Candidatus Kentrum sp. MB</name>
    <dbReference type="NCBI Taxonomy" id="2138164"/>
    <lineage>
        <taxon>Bacteria</taxon>
        <taxon>Pseudomonadati</taxon>
        <taxon>Pseudomonadota</taxon>
        <taxon>Gammaproteobacteria</taxon>
        <taxon>Candidatus Kentrum</taxon>
    </lineage>
</organism>
<dbReference type="EC" id="2.7.13.3" evidence="3"/>
<sequence>MSRISLLTWLSKDRSIWAWQTILDTLAFAEGVPLRLVDAGCLQNFHECLRSVCSNDDVQAIINEKFPRYGSLHDAFDNYIGSRRNFSKKIERWVRRARTVRDDVVGAEGPADIGAKPVFSREELQLFDAAFPFFGRKIFRTFTSNAILPDFLSKIVMPHWRWYRLLWLYHEFVIKGRLKAGQQDGSWNVCETAFEVPGLYFAWSQLKTNPNLLLLVGPVFDLAGSSTARNDWSSGIPHAATFLAEFHRKVEGRDSALIQEQRFLRAIQSEPSIPLPNLELSASRVIGALMLLDTLTLPEQSWEPRSSELRLMALWALFVNRRREYLSLAYQQYMSAADGVTVALRREIDPSGEGDAASRHVLSARITATGIALDMVDEAASGFDSPPDNNGFGFELSLLESSLGDTASLELLEWFSVHFGQLLTHFNRHATLFNSERALILNEWLQNHLGTLIRNYPDAADRYANSAHRICARVAELVRADVTILYEYDTVGKAHGVLDAIGTYFADPFHRKYARALKEEIRAIADPSNPNRQRSVCYRAIDEHREKIIFDHDKNAGRSIPHDESIYVFQGDHVPVFRSTIAIPIAFNGRIFALIEVNALESWRFGADQLRSLQEIASTLSPFLYQHRYLQALQGIQETILRFHARGNPKQERENKFYNKICKLLTGLFLCDGSAIWVRDTGNTDRFFRKGRHNIKRQDEEFYLGRRDSFAGKQIEDFERGGADMARHFNVDCEDTDQPILRREELRDGGIKTLTVVLVLNEKDNVMAAIMLYGKGAHEPYDESWSGIMHFIGSYLSVVVEAVNSFISDQKNFEASLVHEVCHDATFIAYKGKKLAHSMQGLRDGVGKFIALLTDPRFRAQLDTGVLGLLGPAPVDALKELSHQFDSRLFRVDKDLEYYSETLSTRVQTLFGKISYDIPRKAEEFLRATGDERLMAELMRSVDWQEKENWIPLRDIYLGIKGGNQKIRGKGLYVDFDEGDFRHLEIFVQRTAMTTVFRNLFTNATKYSLPNESITIALRKVGGGMLSLTIQNKGHGFTEQGETMRVLRPDYRGSNAKKIEGEIGLGMGLYIVNQLCRHLLGIGFRFWDEPKGNGISVFHAELLLPENKVRYPHEYGFQS</sequence>
<evidence type="ECO:0000256" key="3">
    <source>
        <dbReference type="ARBA" id="ARBA00012438"/>
    </source>
</evidence>
<keyword evidence="6" id="KW-0812">Transmembrane</keyword>
<protein>
    <recommendedName>
        <fullName evidence="3">histidine kinase</fullName>
        <ecNumber evidence="3">2.7.13.3</ecNumber>
    </recommendedName>
</protein>
<dbReference type="GO" id="GO:0005886">
    <property type="term" value="C:plasma membrane"/>
    <property type="evidence" value="ECO:0007669"/>
    <property type="project" value="UniProtKB-SubCell"/>
</dbReference>